<dbReference type="GO" id="GO:0005524">
    <property type="term" value="F:ATP binding"/>
    <property type="evidence" value="ECO:0007669"/>
    <property type="project" value="UniProtKB-KW"/>
</dbReference>
<evidence type="ECO:0000313" key="3">
    <source>
        <dbReference type="Proteomes" id="UP001600165"/>
    </source>
</evidence>
<dbReference type="Pfam" id="PF00004">
    <property type="entry name" value="AAA"/>
    <property type="match status" value="1"/>
</dbReference>
<protein>
    <submittedName>
        <fullName evidence="2">ATP-binding protein</fullName>
    </submittedName>
</protein>
<name>A0ABW6IFI9_9CYAN</name>
<dbReference type="CDD" id="cd19481">
    <property type="entry name" value="RecA-like_protease"/>
    <property type="match status" value="1"/>
</dbReference>
<dbReference type="SUPFAM" id="SSF52540">
    <property type="entry name" value="P-loop containing nucleoside triphosphate hydrolases"/>
    <property type="match status" value="1"/>
</dbReference>
<dbReference type="InterPro" id="IPR027417">
    <property type="entry name" value="P-loop_NTPase"/>
</dbReference>
<feature type="domain" description="AAA+ ATPase" evidence="1">
    <location>
        <begin position="430"/>
        <end position="562"/>
    </location>
</feature>
<dbReference type="InterPro" id="IPR003593">
    <property type="entry name" value="AAA+_ATPase"/>
</dbReference>
<evidence type="ECO:0000313" key="2">
    <source>
        <dbReference type="EMBL" id="MFE4106952.1"/>
    </source>
</evidence>
<dbReference type="Pfam" id="PF22977">
    <property type="entry name" value="WHD"/>
    <property type="match status" value="1"/>
</dbReference>
<dbReference type="PANTHER" id="PTHR46411">
    <property type="entry name" value="FAMILY ATPASE, PUTATIVE-RELATED"/>
    <property type="match status" value="1"/>
</dbReference>
<dbReference type="SMART" id="SM00382">
    <property type="entry name" value="AAA"/>
    <property type="match status" value="1"/>
</dbReference>
<comment type="caution">
    <text evidence="2">The sequence shown here is derived from an EMBL/GenBank/DDBJ whole genome shotgun (WGS) entry which is preliminary data.</text>
</comment>
<dbReference type="InterPro" id="IPR003959">
    <property type="entry name" value="ATPase_AAA_core"/>
</dbReference>
<dbReference type="Gene3D" id="3.40.50.300">
    <property type="entry name" value="P-loop containing nucleotide triphosphate hydrolases"/>
    <property type="match status" value="1"/>
</dbReference>
<dbReference type="Proteomes" id="UP001600165">
    <property type="component" value="Unassembled WGS sequence"/>
</dbReference>
<keyword evidence="2" id="KW-0067">ATP-binding</keyword>
<reference evidence="2 3" key="1">
    <citation type="submission" date="2024-10" db="EMBL/GenBank/DDBJ databases">
        <authorList>
            <person name="Ratan Roy A."/>
            <person name="Morales Sandoval P.H."/>
            <person name="De Los Santos Villalobos S."/>
            <person name="Chakraborty S."/>
            <person name="Mukherjee J."/>
        </authorList>
    </citation>
    <scope>NUCLEOTIDE SEQUENCE [LARGE SCALE GENOMIC DNA]</scope>
    <source>
        <strain evidence="2 3">S1</strain>
    </source>
</reference>
<dbReference type="EMBL" id="JBHZOL010000075">
    <property type="protein sequence ID" value="MFE4106952.1"/>
    <property type="molecule type" value="Genomic_DNA"/>
</dbReference>
<dbReference type="RefSeq" id="WP_377965201.1">
    <property type="nucleotide sequence ID" value="NZ_JBHZOL010000075.1"/>
</dbReference>
<gene>
    <name evidence="2" type="ORF">ACFVKH_11725</name>
</gene>
<proteinExistence type="predicted"/>
<dbReference type="PANTHER" id="PTHR46411:SF3">
    <property type="entry name" value="AAA+ ATPASE DOMAIN-CONTAINING PROTEIN"/>
    <property type="match status" value="1"/>
</dbReference>
<dbReference type="InterPro" id="IPR054472">
    <property type="entry name" value="WHD"/>
</dbReference>
<keyword evidence="3" id="KW-1185">Reference proteome</keyword>
<evidence type="ECO:0000259" key="1">
    <source>
        <dbReference type="SMART" id="SM00382"/>
    </source>
</evidence>
<keyword evidence="2" id="KW-0547">Nucleotide-binding</keyword>
<sequence>MTAALDWQTTNQQALAAALDGIRQQLRHYVASQGVAAAADREPLSALSQPSAPSTLSYLSAVFQLTPFEQQVLLLCAGVELSASLAQLCATAQGGDRFTYATFSLALAVFPAAHWSAIAPIAPLRRWRLIEVTESDSLTQSRLRIDERVLHYLAGVPYVDDRLQGLIRLVAPPDWLLPSRQPLVQRLVDVWRAQPSPLVQFCSQTAAEPQAIAAVACQTLEAHLYQIRAIDIPTAISEREALARLWEREALLSHSALFLDCEGLTPSALQQTVKPWLESLQARLAIASPAPILTGDRPLVYLEVSRSHWAEQRQIWQQTLSPLELNGQIDALVSQFNLSPATIESVWAEVSQQPLTSTAALATQLWDSCRLRSRPQLEHLAQRLTAVATWADLVLPERELQMLQEIAAQVRQQAKVYDTWAFSPPSASGLGISALFAGPSGTGKTLAAAVLAHELRLDLYRIDLSQVVSKYVGETEKNLRQVFDAAEAGGAILLFDEADALFGKRSEVKDAHDRYANIEVSYLLQRMEAYRGLAILTTNLKKSIDSAFLRRLRFLVQFPFPDVAQRLEIWRRIFPASLPTQALDYPKLARLNITGGNIRNVALNAAFLAADENVPLQMSHLLRAAKTEYTKLDKTLTDAEIGGWL</sequence>
<accession>A0ABW6IFI9</accession>
<organism evidence="2 3">
    <name type="scientific">Almyronema epifaneia S1</name>
    <dbReference type="NCBI Taxonomy" id="2991925"/>
    <lineage>
        <taxon>Bacteria</taxon>
        <taxon>Bacillati</taxon>
        <taxon>Cyanobacteriota</taxon>
        <taxon>Cyanophyceae</taxon>
        <taxon>Nodosilineales</taxon>
        <taxon>Nodosilineaceae</taxon>
        <taxon>Almyronema</taxon>
        <taxon>Almyronema epifaneia</taxon>
    </lineage>
</organism>